<feature type="region of interest" description="Disordered" evidence="1">
    <location>
        <begin position="50"/>
        <end position="71"/>
    </location>
</feature>
<feature type="non-terminal residue" evidence="2">
    <location>
        <position position="1"/>
    </location>
</feature>
<name>A0A1R3JQU4_COCAP</name>
<dbReference type="Gramene" id="OMO97228">
    <property type="protein sequence ID" value="OMO97228"/>
    <property type="gene ID" value="CCACVL1_04622"/>
</dbReference>
<dbReference type="OrthoDB" id="10539405at2759"/>
<reference evidence="2 3" key="1">
    <citation type="submission" date="2013-09" db="EMBL/GenBank/DDBJ databases">
        <title>Corchorus capsularis genome sequencing.</title>
        <authorList>
            <person name="Alam M."/>
            <person name="Haque M.S."/>
            <person name="Islam M.S."/>
            <person name="Emdad E.M."/>
            <person name="Islam M.M."/>
            <person name="Ahmed B."/>
            <person name="Halim A."/>
            <person name="Hossen Q.M.M."/>
            <person name="Hossain M.Z."/>
            <person name="Ahmed R."/>
            <person name="Khan M.M."/>
            <person name="Islam R."/>
            <person name="Rashid M.M."/>
            <person name="Khan S.A."/>
            <person name="Rahman M.S."/>
            <person name="Alam M."/>
        </authorList>
    </citation>
    <scope>NUCLEOTIDE SEQUENCE [LARGE SCALE GENOMIC DNA]</scope>
    <source>
        <strain evidence="3">cv. CVL-1</strain>
        <tissue evidence="2">Whole seedling</tissue>
    </source>
</reference>
<protein>
    <submittedName>
        <fullName evidence="2">Uncharacterized protein</fullName>
    </submittedName>
</protein>
<gene>
    <name evidence="2" type="ORF">CCACVL1_04622</name>
</gene>
<proteinExistence type="predicted"/>
<keyword evidence="3" id="KW-1185">Reference proteome</keyword>
<evidence type="ECO:0000313" key="2">
    <source>
        <dbReference type="EMBL" id="OMO97228.1"/>
    </source>
</evidence>
<comment type="caution">
    <text evidence="2">The sequence shown here is derived from an EMBL/GenBank/DDBJ whole genome shotgun (WGS) entry which is preliminary data.</text>
</comment>
<dbReference type="EMBL" id="AWWV01007237">
    <property type="protein sequence ID" value="OMO97228.1"/>
    <property type="molecule type" value="Genomic_DNA"/>
</dbReference>
<evidence type="ECO:0000256" key="1">
    <source>
        <dbReference type="SAM" id="MobiDB-lite"/>
    </source>
</evidence>
<dbReference type="AlphaFoldDB" id="A0A1R3JQU4"/>
<feature type="compositionally biased region" description="Polar residues" evidence="1">
    <location>
        <begin position="61"/>
        <end position="71"/>
    </location>
</feature>
<sequence>PPRSPPPEIIFAVPKIFSTVDGSETSTVTSYRSLDSDSDLSFVVGCLGSRENASDSRGKTSSDLSTPPLDRTQTQLCYSSPFSLHFHRWIF</sequence>
<accession>A0A1R3JQU4</accession>
<dbReference type="Proteomes" id="UP000188268">
    <property type="component" value="Unassembled WGS sequence"/>
</dbReference>
<organism evidence="2 3">
    <name type="scientific">Corchorus capsularis</name>
    <name type="common">Jute</name>
    <dbReference type="NCBI Taxonomy" id="210143"/>
    <lineage>
        <taxon>Eukaryota</taxon>
        <taxon>Viridiplantae</taxon>
        <taxon>Streptophyta</taxon>
        <taxon>Embryophyta</taxon>
        <taxon>Tracheophyta</taxon>
        <taxon>Spermatophyta</taxon>
        <taxon>Magnoliopsida</taxon>
        <taxon>eudicotyledons</taxon>
        <taxon>Gunneridae</taxon>
        <taxon>Pentapetalae</taxon>
        <taxon>rosids</taxon>
        <taxon>malvids</taxon>
        <taxon>Malvales</taxon>
        <taxon>Malvaceae</taxon>
        <taxon>Grewioideae</taxon>
        <taxon>Apeibeae</taxon>
        <taxon>Corchorus</taxon>
    </lineage>
</organism>
<evidence type="ECO:0000313" key="3">
    <source>
        <dbReference type="Proteomes" id="UP000188268"/>
    </source>
</evidence>